<feature type="transmembrane region" description="Helical" evidence="15">
    <location>
        <begin position="32"/>
        <end position="56"/>
    </location>
</feature>
<dbReference type="GO" id="GO:0009002">
    <property type="term" value="F:serine-type D-Ala-D-Ala carboxypeptidase activity"/>
    <property type="evidence" value="ECO:0007669"/>
    <property type="project" value="UniProtKB-EC"/>
</dbReference>
<keyword evidence="19" id="KW-1185">Reference proteome</keyword>
<dbReference type="InterPro" id="IPR012338">
    <property type="entry name" value="Beta-lactam/transpept-like"/>
</dbReference>
<evidence type="ECO:0000256" key="3">
    <source>
        <dbReference type="ARBA" id="ARBA00022645"/>
    </source>
</evidence>
<dbReference type="PANTHER" id="PTHR32282">
    <property type="entry name" value="BINDING PROTEIN TRANSPEPTIDASE, PUTATIVE-RELATED"/>
    <property type="match status" value="1"/>
</dbReference>
<comment type="catalytic activity">
    <reaction evidence="13">
        <text>[GlcNAc-(1-&gt;4)-Mur2Ac(oyl-L-Ala-gamma-D-Glu-L-Lys-D-Ala-D-Ala)](n)-di-trans,octa-cis-undecaprenyl diphosphate + beta-D-GlcNAc-(1-&gt;4)-Mur2Ac(oyl-L-Ala-gamma-D-Glu-L-Lys-D-Ala-D-Ala)-di-trans,octa-cis-undecaprenyl diphosphate = [GlcNAc-(1-&gt;4)-Mur2Ac(oyl-L-Ala-gamma-D-Glu-L-Lys-D-Ala-D-Ala)](n+1)-di-trans,octa-cis-undecaprenyl diphosphate + di-trans,octa-cis-undecaprenyl diphosphate + H(+)</text>
        <dbReference type="Rhea" id="RHEA:23708"/>
        <dbReference type="Rhea" id="RHEA-COMP:9602"/>
        <dbReference type="Rhea" id="RHEA-COMP:9603"/>
        <dbReference type="ChEBI" id="CHEBI:15378"/>
        <dbReference type="ChEBI" id="CHEBI:58405"/>
        <dbReference type="ChEBI" id="CHEBI:60033"/>
        <dbReference type="ChEBI" id="CHEBI:78435"/>
        <dbReference type="EC" id="2.4.99.28"/>
    </reaction>
</comment>
<dbReference type="PANTHER" id="PTHR32282:SF29">
    <property type="entry name" value="PENICILLIN-BINDING PROTEIN 1A"/>
    <property type="match status" value="1"/>
</dbReference>
<keyword evidence="10" id="KW-0511">Multifunctional enzyme</keyword>
<keyword evidence="15" id="KW-0472">Membrane</keyword>
<evidence type="ECO:0000256" key="11">
    <source>
        <dbReference type="ARBA" id="ARBA00023316"/>
    </source>
</evidence>
<keyword evidence="9" id="KW-0573">Peptidoglycan synthesis</keyword>
<evidence type="ECO:0000256" key="8">
    <source>
        <dbReference type="ARBA" id="ARBA00022960"/>
    </source>
</evidence>
<dbReference type="GO" id="GO:0008658">
    <property type="term" value="F:penicillin binding"/>
    <property type="evidence" value="ECO:0007669"/>
    <property type="project" value="InterPro"/>
</dbReference>
<evidence type="ECO:0000256" key="4">
    <source>
        <dbReference type="ARBA" id="ARBA00022670"/>
    </source>
</evidence>
<dbReference type="SUPFAM" id="SSF56601">
    <property type="entry name" value="beta-lactamase/transpeptidase-like"/>
    <property type="match status" value="1"/>
</dbReference>
<dbReference type="Gene3D" id="3.40.710.10">
    <property type="entry name" value="DD-peptidase/beta-lactamase superfamily"/>
    <property type="match status" value="1"/>
</dbReference>
<evidence type="ECO:0000256" key="1">
    <source>
        <dbReference type="ARBA" id="ARBA00007090"/>
    </source>
</evidence>
<dbReference type="InterPro" id="IPR001264">
    <property type="entry name" value="Glyco_trans_51"/>
</dbReference>
<keyword evidence="5" id="KW-0328">Glycosyltransferase</keyword>
<evidence type="ECO:0000256" key="15">
    <source>
        <dbReference type="SAM" id="Phobius"/>
    </source>
</evidence>
<dbReference type="NCBIfam" id="TIGR02074">
    <property type="entry name" value="PBP_1a_fam"/>
    <property type="match status" value="1"/>
</dbReference>
<comment type="similarity">
    <text evidence="2">In the N-terminal section; belongs to the glycosyltransferase 51 family.</text>
</comment>
<evidence type="ECO:0000256" key="14">
    <source>
        <dbReference type="SAM" id="MobiDB-lite"/>
    </source>
</evidence>
<dbReference type="OrthoDB" id="9766909at2"/>
<evidence type="ECO:0000256" key="5">
    <source>
        <dbReference type="ARBA" id="ARBA00022676"/>
    </source>
</evidence>
<proteinExistence type="inferred from homology"/>
<dbReference type="InterPro" id="IPR050396">
    <property type="entry name" value="Glycosyltr_51/Transpeptidase"/>
</dbReference>
<dbReference type="GO" id="GO:0009252">
    <property type="term" value="P:peptidoglycan biosynthetic process"/>
    <property type="evidence" value="ECO:0007669"/>
    <property type="project" value="UniProtKB-KW"/>
</dbReference>
<gene>
    <name evidence="18" type="ORF">SAMN05421791_101286</name>
</gene>
<accession>A0A1G7PMN9</accession>
<dbReference type="GO" id="GO:0071555">
    <property type="term" value="P:cell wall organization"/>
    <property type="evidence" value="ECO:0007669"/>
    <property type="project" value="UniProtKB-KW"/>
</dbReference>
<keyword evidence="15" id="KW-1133">Transmembrane helix</keyword>
<dbReference type="AlphaFoldDB" id="A0A1G7PMN9"/>
<keyword evidence="7" id="KW-0378">Hydrolase</keyword>
<evidence type="ECO:0000256" key="6">
    <source>
        <dbReference type="ARBA" id="ARBA00022679"/>
    </source>
</evidence>
<sequence>MVTGSRVERKKYRQKQYNKTPKRNYLTWLKRILIIGLSLGLVVLIAGASLFTYYAMSAPEISQDDLTGQVSSKVFDHEGNLVKTLGGKNRELMTPDQIPDVLKEAVLAIEDARFMEHKGVDPIRIVGAALANLKSGDIRQGGSTITQQLVKLSVFSTKFEDQTLERKAQEAWLSLKLEQEYSKEEILSLYLNKLFYSNNVYGAKTAARTFFSKELKDLTLAEAALLAGLPQAPTQYDPYLYPDVAQERRDTVLQVMLKRKLISQAQYQQAIAIPVSSMLTPLDDDTLSEKDLMVDAYIDVVAQEVQDKMNLNVYTDGLEIYTNLDLEAQKHLYQTVQDSAGQIFPNDKMQTAVSIINVDNGQITALSGGRNQEVAMGLNRTTTLNRSIGSTMKPLADYGPAIEYLNYSTGQTVVDEPYQYSSGDEIYNYDMNYKGKQTLREALVGSRNIPALKLLQEVGLDKSYSFLQKMDINIKNNNQRELVESNAIGGEMTPIQLAAAYATIANYGNYYKPYTVNKVVTQAGTIQEFQAESRQAMKDSTAYMLIDILKGVPGTFAEKAAVNGLYHAGKTGTTNYSNQQRAELGIDPEIFAAPDAWYAGFTPQYAIATWVGYDDPYQTGHQLSYQDSLIPQMIYQEMIQYLMQDVPIVDWQKPDSVEIAEIEKYTQPLQKPSPQTPANMRSNELFVKGTQPTQISPVYKVLPAPTGFDAEYNEETQEIEAKWDPLTIQGTFELSLNGNVIYIGTDTEFKVEAPAPGYYELGLRIVDGYSASDRLMINFDLSVEETSTSEESTLETSETTLAPDPNNPNPGGEEGLTSLENNDGP</sequence>
<reference evidence="18 19" key="1">
    <citation type="submission" date="2016-10" db="EMBL/GenBank/DDBJ databases">
        <authorList>
            <person name="de Groot N.N."/>
        </authorList>
    </citation>
    <scope>NUCLEOTIDE SEQUENCE [LARGE SCALE GENOMIC DNA]</scope>
    <source>
        <strain evidence="18 19">ATCC BAA-466</strain>
    </source>
</reference>
<dbReference type="FunFam" id="1.10.3810.10:FF:000001">
    <property type="entry name" value="Penicillin-binding protein 1A"/>
    <property type="match status" value="1"/>
</dbReference>
<name>A0A1G7PMN9_9LACT</name>
<evidence type="ECO:0000256" key="13">
    <source>
        <dbReference type="ARBA" id="ARBA00049902"/>
    </source>
</evidence>
<evidence type="ECO:0000259" key="16">
    <source>
        <dbReference type="Pfam" id="PF00905"/>
    </source>
</evidence>
<keyword evidence="6" id="KW-0808">Transferase</keyword>
<dbReference type="Gene3D" id="1.10.3810.10">
    <property type="entry name" value="Biosynthetic peptidoglycan transglycosylase-like"/>
    <property type="match status" value="1"/>
</dbReference>
<dbReference type="GO" id="GO:0008955">
    <property type="term" value="F:peptidoglycan glycosyltransferase activity"/>
    <property type="evidence" value="ECO:0007669"/>
    <property type="project" value="UniProtKB-EC"/>
</dbReference>
<dbReference type="GO" id="GO:0008360">
    <property type="term" value="P:regulation of cell shape"/>
    <property type="evidence" value="ECO:0007669"/>
    <property type="project" value="UniProtKB-KW"/>
</dbReference>
<evidence type="ECO:0000256" key="10">
    <source>
        <dbReference type="ARBA" id="ARBA00023268"/>
    </source>
</evidence>
<feature type="domain" description="Glycosyl transferase family 51" evidence="17">
    <location>
        <begin position="79"/>
        <end position="256"/>
    </location>
</feature>
<feature type="domain" description="Penicillin-binding protein transpeptidase" evidence="16">
    <location>
        <begin position="353"/>
        <end position="611"/>
    </location>
</feature>
<evidence type="ECO:0000256" key="9">
    <source>
        <dbReference type="ARBA" id="ARBA00022984"/>
    </source>
</evidence>
<organism evidence="18 19">
    <name type="scientific">Facklamia miroungae</name>
    <dbReference type="NCBI Taxonomy" id="120956"/>
    <lineage>
        <taxon>Bacteria</taxon>
        <taxon>Bacillati</taxon>
        <taxon>Bacillota</taxon>
        <taxon>Bacilli</taxon>
        <taxon>Lactobacillales</taxon>
        <taxon>Aerococcaceae</taxon>
        <taxon>Facklamia</taxon>
    </lineage>
</organism>
<keyword evidence="11" id="KW-0961">Cell wall biogenesis/degradation</keyword>
<dbReference type="GO" id="GO:0006508">
    <property type="term" value="P:proteolysis"/>
    <property type="evidence" value="ECO:0007669"/>
    <property type="project" value="UniProtKB-KW"/>
</dbReference>
<feature type="compositionally biased region" description="Low complexity" evidence="14">
    <location>
        <begin position="785"/>
        <end position="801"/>
    </location>
</feature>
<keyword evidence="3" id="KW-0121">Carboxypeptidase</keyword>
<dbReference type="InterPro" id="IPR001460">
    <property type="entry name" value="PCN-bd_Tpept"/>
</dbReference>
<dbReference type="Pfam" id="PF00912">
    <property type="entry name" value="Transgly"/>
    <property type="match status" value="1"/>
</dbReference>
<dbReference type="RefSeq" id="WP_090288986.1">
    <property type="nucleotide sequence ID" value="NZ_FNCK01000001.1"/>
</dbReference>
<evidence type="ECO:0000256" key="12">
    <source>
        <dbReference type="ARBA" id="ARBA00034000"/>
    </source>
</evidence>
<evidence type="ECO:0000256" key="7">
    <source>
        <dbReference type="ARBA" id="ARBA00022801"/>
    </source>
</evidence>
<dbReference type="SUPFAM" id="SSF53955">
    <property type="entry name" value="Lysozyme-like"/>
    <property type="match status" value="1"/>
</dbReference>
<evidence type="ECO:0000256" key="2">
    <source>
        <dbReference type="ARBA" id="ARBA00007739"/>
    </source>
</evidence>
<protein>
    <submittedName>
        <fullName evidence="18">Penicillin-binding protein 1A</fullName>
    </submittedName>
</protein>
<evidence type="ECO:0000313" key="18">
    <source>
        <dbReference type="EMBL" id="SDF86650.1"/>
    </source>
</evidence>
<keyword evidence="15" id="KW-0812">Transmembrane</keyword>
<keyword evidence="8" id="KW-0133">Cell shape</keyword>
<dbReference type="EMBL" id="FNCK01000001">
    <property type="protein sequence ID" value="SDF86650.1"/>
    <property type="molecule type" value="Genomic_DNA"/>
</dbReference>
<keyword evidence="4" id="KW-0645">Protease</keyword>
<comment type="catalytic activity">
    <reaction evidence="12">
        <text>Preferential cleavage: (Ac)2-L-Lys-D-Ala-|-D-Ala. Also transpeptidation of peptidyl-alanyl moieties that are N-acyl substituents of D-alanine.</text>
        <dbReference type="EC" id="3.4.16.4"/>
    </reaction>
</comment>
<dbReference type="GO" id="GO:0030288">
    <property type="term" value="C:outer membrane-bounded periplasmic space"/>
    <property type="evidence" value="ECO:0007669"/>
    <property type="project" value="TreeGrafter"/>
</dbReference>
<feature type="region of interest" description="Disordered" evidence="14">
    <location>
        <begin position="785"/>
        <end position="825"/>
    </location>
</feature>
<dbReference type="InterPro" id="IPR023346">
    <property type="entry name" value="Lysozyme-like_dom_sf"/>
</dbReference>
<dbReference type="InterPro" id="IPR036950">
    <property type="entry name" value="PBP_transglycosylase"/>
</dbReference>
<dbReference type="STRING" id="120956.SAMN05421791_101286"/>
<dbReference type="Proteomes" id="UP000199708">
    <property type="component" value="Unassembled WGS sequence"/>
</dbReference>
<evidence type="ECO:0000259" key="17">
    <source>
        <dbReference type="Pfam" id="PF00912"/>
    </source>
</evidence>
<comment type="similarity">
    <text evidence="1">In the C-terminal section; belongs to the transpeptidase family.</text>
</comment>
<dbReference type="Pfam" id="PF00905">
    <property type="entry name" value="Transpeptidase"/>
    <property type="match status" value="1"/>
</dbReference>
<evidence type="ECO:0000313" key="19">
    <source>
        <dbReference type="Proteomes" id="UP000199708"/>
    </source>
</evidence>